<dbReference type="Proteomes" id="UP000318571">
    <property type="component" value="Chromosome 11"/>
</dbReference>
<evidence type="ECO:0000313" key="2">
    <source>
        <dbReference type="Proteomes" id="UP000318571"/>
    </source>
</evidence>
<evidence type="ECO:0000313" key="1">
    <source>
        <dbReference type="EMBL" id="TRY78751.1"/>
    </source>
</evidence>
<name>A0A553PM44_TIGCA</name>
<proteinExistence type="predicted"/>
<protein>
    <submittedName>
        <fullName evidence="1">Uncharacterized protein</fullName>
    </submittedName>
</protein>
<sequence length="283" mass="31177">MTCTFKGQFRTSLVLSDALLPPPIGSNTHQDCIRYAAVSDDVVVVQDVLVDDQFPLKTIKSEPLKTELVAAAVSSQDFKPRTVALPLQDATKKELDSLEHKEIIASMKGKSSNWCHPMVVVPKVLVVSELHFRNPHGSNREVFLGDILKPGHFDEAVETVRNLGQDGAGGESKVLPLKLGHSINKSLLLLKGQAIRMKDYALQEDAEQFATLMESDAVSAQQLRKIYNAKMNKEEVIPLIENVMKFMNGLNHELTTTMEHALLSPSQIVGEFGRGINGSCHLI</sequence>
<accession>A0A553PM44</accession>
<dbReference type="EMBL" id="VCGU01000003">
    <property type="protein sequence ID" value="TRY78751.1"/>
    <property type="molecule type" value="Genomic_DNA"/>
</dbReference>
<reference evidence="1 2" key="1">
    <citation type="journal article" date="2018" name="Nat. Ecol. Evol.">
        <title>Genomic signatures of mitonuclear coevolution across populations of Tigriopus californicus.</title>
        <authorList>
            <person name="Barreto F.S."/>
            <person name="Watson E.T."/>
            <person name="Lima T.G."/>
            <person name="Willett C.S."/>
            <person name="Edmands S."/>
            <person name="Li W."/>
            <person name="Burton R.S."/>
        </authorList>
    </citation>
    <scope>NUCLEOTIDE SEQUENCE [LARGE SCALE GENOMIC DNA]</scope>
    <source>
        <strain evidence="1 2">San Diego</strain>
    </source>
</reference>
<keyword evidence="2" id="KW-1185">Reference proteome</keyword>
<comment type="caution">
    <text evidence="1">The sequence shown here is derived from an EMBL/GenBank/DDBJ whole genome shotgun (WGS) entry which is preliminary data.</text>
</comment>
<gene>
    <name evidence="1" type="ORF">TCAL_16695</name>
</gene>
<organism evidence="1 2">
    <name type="scientific">Tigriopus californicus</name>
    <name type="common">Marine copepod</name>
    <dbReference type="NCBI Taxonomy" id="6832"/>
    <lineage>
        <taxon>Eukaryota</taxon>
        <taxon>Metazoa</taxon>
        <taxon>Ecdysozoa</taxon>
        <taxon>Arthropoda</taxon>
        <taxon>Crustacea</taxon>
        <taxon>Multicrustacea</taxon>
        <taxon>Hexanauplia</taxon>
        <taxon>Copepoda</taxon>
        <taxon>Harpacticoida</taxon>
        <taxon>Harpacticidae</taxon>
        <taxon>Tigriopus</taxon>
    </lineage>
</organism>
<dbReference type="AlphaFoldDB" id="A0A553PM44"/>